<evidence type="ECO:0000259" key="6">
    <source>
        <dbReference type="PROSITE" id="PS50041"/>
    </source>
</evidence>
<keyword evidence="7" id="KW-0430">Lectin</keyword>
<sequence length="156" mass="17869">MGRFIFVNLGLLVVAFSLRGSGADCPSGWSSYDKYCYKVFDERKNWDEAESFCMEQKTGSHLASILSSEEGSYVANLAFKRVKHPSMWIGLSNIWNQCSWQWSDRSSLGYEAWVEGPDCVMMRLQPGFIEWYSVECKSTLPFTCKFLAKREDPAPE</sequence>
<evidence type="ECO:0000256" key="1">
    <source>
        <dbReference type="ARBA" id="ARBA00004613"/>
    </source>
</evidence>
<dbReference type="PANTHER" id="PTHR22803">
    <property type="entry name" value="MANNOSE, PHOSPHOLIPASE, LECTIN RECEPTOR RELATED"/>
    <property type="match status" value="1"/>
</dbReference>
<comment type="subcellular location">
    <subcellularLocation>
        <location evidence="1">Secreted</location>
    </subcellularLocation>
</comment>
<reference evidence="7" key="1">
    <citation type="submission" date="2014-09" db="EMBL/GenBank/DDBJ databases">
        <title>Identification, cloning and molecular evolution of five putative toxins from the venom gland of the rear-fanged snake Philodryas chamissonis (Serpentes: Dipsadidae).</title>
        <authorList>
            <person name="Urra F."/>
            <person name="Pulgar R."/>
            <person name="Hodar C."/>
            <person name="Gutierrez R."/>
            <person name="Labra A."/>
            <person name="Cambiazo V."/>
        </authorList>
    </citation>
    <scope>NUCLEOTIDE SEQUENCE</scope>
</reference>
<feature type="domain" description="C-type lectin" evidence="6">
    <location>
        <begin position="32"/>
        <end position="145"/>
    </location>
</feature>
<dbReference type="PRINTS" id="PR01504">
    <property type="entry name" value="PNCREATITSAP"/>
</dbReference>
<evidence type="ECO:0000256" key="4">
    <source>
        <dbReference type="ARBA" id="ARBA00064841"/>
    </source>
</evidence>
<dbReference type="InterPro" id="IPR016187">
    <property type="entry name" value="CTDL_fold"/>
</dbReference>
<evidence type="ECO:0000256" key="5">
    <source>
        <dbReference type="SAM" id="SignalP"/>
    </source>
</evidence>
<dbReference type="EMBL" id="KM527184">
    <property type="protein sequence ID" value="AJB84507.1"/>
    <property type="molecule type" value="mRNA"/>
</dbReference>
<dbReference type="AlphaFoldDB" id="A0A0B4SWR1"/>
<protein>
    <submittedName>
        <fullName evidence="7">C-type lectin-like protein beta subunit</fullName>
    </submittedName>
</protein>
<dbReference type="InterPro" id="IPR050111">
    <property type="entry name" value="C-type_lectin/snaclec_domain"/>
</dbReference>
<dbReference type="SUPFAM" id="SSF56436">
    <property type="entry name" value="C-type lectin-like"/>
    <property type="match status" value="1"/>
</dbReference>
<dbReference type="PROSITE" id="PS00615">
    <property type="entry name" value="C_TYPE_LECTIN_1"/>
    <property type="match status" value="1"/>
</dbReference>
<dbReference type="SMART" id="SM00034">
    <property type="entry name" value="CLECT"/>
    <property type="match status" value="1"/>
</dbReference>
<dbReference type="InterPro" id="IPR016186">
    <property type="entry name" value="C-type_lectin-like/link_sf"/>
</dbReference>
<dbReference type="Pfam" id="PF00059">
    <property type="entry name" value="Lectin_C"/>
    <property type="match status" value="1"/>
</dbReference>
<evidence type="ECO:0000313" key="7">
    <source>
        <dbReference type="EMBL" id="AJB84507.1"/>
    </source>
</evidence>
<keyword evidence="3" id="KW-1015">Disulfide bond</keyword>
<dbReference type="FunFam" id="3.10.100.10:FF:000087">
    <property type="entry name" value="Snaclec rhodocetin subunit delta"/>
    <property type="match status" value="1"/>
</dbReference>
<evidence type="ECO:0000256" key="2">
    <source>
        <dbReference type="ARBA" id="ARBA00022525"/>
    </source>
</evidence>
<evidence type="ECO:0000256" key="3">
    <source>
        <dbReference type="ARBA" id="ARBA00023157"/>
    </source>
</evidence>
<dbReference type="PROSITE" id="PS50041">
    <property type="entry name" value="C_TYPE_LECTIN_2"/>
    <property type="match status" value="1"/>
</dbReference>
<dbReference type="InterPro" id="IPR018378">
    <property type="entry name" value="C-type_lectin_CS"/>
</dbReference>
<dbReference type="GO" id="GO:0005576">
    <property type="term" value="C:extracellular region"/>
    <property type="evidence" value="ECO:0007669"/>
    <property type="project" value="UniProtKB-SubCell"/>
</dbReference>
<name>A0A0B4SWR1_9SAUR</name>
<dbReference type="GO" id="GO:0030246">
    <property type="term" value="F:carbohydrate binding"/>
    <property type="evidence" value="ECO:0007669"/>
    <property type="project" value="UniProtKB-KW"/>
</dbReference>
<feature type="signal peptide" evidence="5">
    <location>
        <begin position="1"/>
        <end position="23"/>
    </location>
</feature>
<proteinExistence type="evidence at transcript level"/>
<dbReference type="Gene3D" id="3.10.100.10">
    <property type="entry name" value="Mannose-Binding Protein A, subunit A"/>
    <property type="match status" value="1"/>
</dbReference>
<comment type="subunit">
    <text evidence="4">Heterodimer of subunits A and B; disulfide-linked.</text>
</comment>
<accession>A0A0B4SWR1</accession>
<feature type="chain" id="PRO_5002095184" evidence="5">
    <location>
        <begin position="24"/>
        <end position="156"/>
    </location>
</feature>
<keyword evidence="5" id="KW-0732">Signal</keyword>
<keyword evidence="2" id="KW-0964">Secreted</keyword>
<organism evidence="7">
    <name type="scientific">Philodryas chamissonis</name>
    <dbReference type="NCBI Taxonomy" id="1050405"/>
    <lineage>
        <taxon>Eukaryota</taxon>
        <taxon>Metazoa</taxon>
        <taxon>Chordata</taxon>
        <taxon>Craniata</taxon>
        <taxon>Vertebrata</taxon>
        <taxon>Euteleostomi</taxon>
        <taxon>Lepidosauria</taxon>
        <taxon>Squamata</taxon>
        <taxon>Bifurcata</taxon>
        <taxon>Unidentata</taxon>
        <taxon>Episquamata</taxon>
        <taxon>Toxicofera</taxon>
        <taxon>Serpentes</taxon>
        <taxon>Colubroidea</taxon>
        <taxon>Dipsadidae</taxon>
        <taxon>Philodryas</taxon>
    </lineage>
</organism>
<dbReference type="InterPro" id="IPR001304">
    <property type="entry name" value="C-type_lectin-like"/>
</dbReference>